<evidence type="ECO:0000256" key="7">
    <source>
        <dbReference type="ARBA" id="ARBA00023002"/>
    </source>
</evidence>
<dbReference type="Pfam" id="PF02780">
    <property type="entry name" value="Transketolase_C"/>
    <property type="match status" value="1"/>
</dbReference>
<dbReference type="Pfam" id="PF02779">
    <property type="entry name" value="Transket_pyr"/>
    <property type="match status" value="1"/>
</dbReference>
<dbReference type="EC" id="1.2.4.1" evidence="4 11"/>
<dbReference type="GO" id="GO:0004739">
    <property type="term" value="F:pyruvate dehydrogenase (acetyl-transferring) activity"/>
    <property type="evidence" value="ECO:0007669"/>
    <property type="project" value="UniProtKB-UniRule"/>
</dbReference>
<evidence type="ECO:0000313" key="14">
    <source>
        <dbReference type="EMBL" id="EKV28375.1"/>
    </source>
</evidence>
<comment type="catalytic activity">
    <reaction evidence="11">
        <text>N(6)-[(R)-lipoyl]-L-lysyl-[protein] + pyruvate + H(+) = N(6)-[(R)-S(8)-acetyldihydrolipoyl]-L-lysyl-[protein] + CO2</text>
        <dbReference type="Rhea" id="RHEA:19189"/>
        <dbReference type="Rhea" id="RHEA-COMP:10474"/>
        <dbReference type="Rhea" id="RHEA-COMP:10478"/>
        <dbReference type="ChEBI" id="CHEBI:15361"/>
        <dbReference type="ChEBI" id="CHEBI:15378"/>
        <dbReference type="ChEBI" id="CHEBI:16526"/>
        <dbReference type="ChEBI" id="CHEBI:83099"/>
        <dbReference type="ChEBI" id="CHEBI:83111"/>
        <dbReference type="EC" id="1.2.4.1"/>
    </reaction>
</comment>
<evidence type="ECO:0000256" key="2">
    <source>
        <dbReference type="ARBA" id="ARBA00001964"/>
    </source>
</evidence>
<comment type="function">
    <text evidence="11">The pyruvate dehydrogenase complex catalyzes the overall conversion of pyruvate to acetyl-CoA and CO2.</text>
</comment>
<gene>
    <name evidence="14" type="ORF">C882_0949</name>
</gene>
<keyword evidence="6" id="KW-0450">Lipoyl</keyword>
<dbReference type="CDD" id="cd07036">
    <property type="entry name" value="TPP_PYR_E1-PDHc-beta_like"/>
    <property type="match status" value="1"/>
</dbReference>
<dbReference type="Gene3D" id="3.40.50.920">
    <property type="match status" value="1"/>
</dbReference>
<reference evidence="14 15" key="1">
    <citation type="journal article" date="2013" name="Genome Announc.">
        <title>Draft Genome Sequence of an Alphaproteobacterium, Caenispirillum salinarum AK4(T), Isolated from a Solar Saltern.</title>
        <authorList>
            <person name="Khatri I."/>
            <person name="Singh A."/>
            <person name="Korpole S."/>
            <person name="Pinnaka A.K."/>
            <person name="Subramanian S."/>
        </authorList>
    </citation>
    <scope>NUCLEOTIDE SEQUENCE [LARGE SCALE GENOMIC DNA]</scope>
    <source>
        <strain evidence="14 15">AK4</strain>
    </source>
</reference>
<dbReference type="PROSITE" id="PS50968">
    <property type="entry name" value="BIOTINYL_LIPOYL"/>
    <property type="match status" value="1"/>
</dbReference>
<dbReference type="SUPFAM" id="SSF51230">
    <property type="entry name" value="Single hybrid motif"/>
    <property type="match status" value="1"/>
</dbReference>
<dbReference type="InterPro" id="IPR011053">
    <property type="entry name" value="Single_hybrid_motif"/>
</dbReference>
<protein>
    <recommendedName>
        <fullName evidence="5 11">Pyruvate dehydrogenase E1 component subunit beta</fullName>
        <ecNumber evidence="4 11">1.2.4.1</ecNumber>
    </recommendedName>
</protein>
<dbReference type="PROSITE" id="PS00189">
    <property type="entry name" value="LIPOYL"/>
    <property type="match status" value="1"/>
</dbReference>
<keyword evidence="8 11" id="KW-0786">Thiamine pyrophosphate</keyword>
<dbReference type="Proteomes" id="UP000009881">
    <property type="component" value="Unassembled WGS sequence"/>
</dbReference>
<dbReference type="GO" id="GO:0006086">
    <property type="term" value="P:pyruvate decarboxylation to acetyl-CoA"/>
    <property type="evidence" value="ECO:0007669"/>
    <property type="project" value="InterPro"/>
</dbReference>
<sequence>MATEILMPALSPTMTEGKLAKWLKKEGDEIAAGDIIAEIETDKATMEFEAVDEGTMGKILVDEGTEGVQVNQPIAILLEEGDDASAVEDLAAKAAEAPAEKHEPQAEAGATTPQPADDRQQYPSGRNEPPAAQPETGDLMEPVIDTTTAYAPYMEAEPTYDTFKRQTVREALRDAMAEEMRKDEKVFLMGEEVAEYQGAYKVTQGLLDEFGSKRVIDTPITEQGFAGLGVGAAFGGLRPIVEFMTFNFAMQAIDQIINSAAKTLYMAGGQMGCPMVFRGPNGAASRVAAQHSQDYASWYAHCPGLKVLAPWSAADAKGLLKAAIRDPNPVVFLEHEMMYGQSFDVPDVEDFVLPIGKAKIEREGKDVTIVSYSRMVGVSLDAAALLADEGIEAEVINLRTIRPMDINTIIASVRKTNRIVTVEEGWPVAGIGSEISAVMMEQCFDWLDAPVKRVTGADVPMPYAANLEKLALPQPETIRDGAKAVLYK</sequence>
<dbReference type="STRING" id="1238182.C882_0949"/>
<comment type="cofactor">
    <cofactor evidence="2 11">
        <name>thiamine diphosphate</name>
        <dbReference type="ChEBI" id="CHEBI:58937"/>
    </cofactor>
</comment>
<comment type="cofactor">
    <cofactor evidence="1">
        <name>(R)-lipoate</name>
        <dbReference type="ChEBI" id="CHEBI:83088"/>
    </cofactor>
</comment>
<evidence type="ECO:0000256" key="12">
    <source>
        <dbReference type="SAM" id="MobiDB-lite"/>
    </source>
</evidence>
<keyword evidence="15" id="KW-1185">Reference proteome</keyword>
<dbReference type="InterPro" id="IPR000089">
    <property type="entry name" value="Biotin_lipoyl"/>
</dbReference>
<proteinExistence type="predicted"/>
<dbReference type="PANTHER" id="PTHR11624:SF96">
    <property type="entry name" value="PYRUVATE DEHYDROGENASE E1 COMPONENT SUBUNIT BETA, MITOCHONDRIAL"/>
    <property type="match status" value="1"/>
</dbReference>
<dbReference type="PATRIC" id="fig|1238182.3.peg.3163"/>
<dbReference type="Pfam" id="PF00364">
    <property type="entry name" value="Biotin_lipoyl"/>
    <property type="match status" value="1"/>
</dbReference>
<evidence type="ECO:0000256" key="9">
    <source>
        <dbReference type="ARBA" id="ARBA00023317"/>
    </source>
</evidence>
<keyword evidence="9 11" id="KW-0670">Pyruvate</keyword>
<evidence type="ECO:0000259" key="13">
    <source>
        <dbReference type="PROSITE" id="PS50968"/>
    </source>
</evidence>
<evidence type="ECO:0000256" key="10">
    <source>
        <dbReference type="ARBA" id="ARBA00025211"/>
    </source>
</evidence>
<name>K9GQW5_9PROT</name>
<dbReference type="Gene3D" id="3.40.50.970">
    <property type="match status" value="1"/>
</dbReference>
<accession>K9GQW5</accession>
<comment type="function">
    <text evidence="10">The pyruvate dehydrogenase complex catalyzes the overall conversion of pyruvate to acetyl-CoA and CO(2). It contains multiple copies of three enzymatic components: pyruvate dehydrogenase (E1), dihydrolipoamide acetyltransferase (E2) and lipoamide dehydrogenase (E3).</text>
</comment>
<dbReference type="FunFam" id="3.40.50.970:FF:000001">
    <property type="entry name" value="Pyruvate dehydrogenase E1 beta subunit"/>
    <property type="match status" value="1"/>
</dbReference>
<comment type="subunit">
    <text evidence="3">Heterodimer of an alpha and a beta chain.</text>
</comment>
<comment type="caution">
    <text evidence="14">The sequence shown here is derived from an EMBL/GenBank/DDBJ whole genome shotgun (WGS) entry which is preliminary data.</text>
</comment>
<evidence type="ECO:0000313" key="15">
    <source>
        <dbReference type="Proteomes" id="UP000009881"/>
    </source>
</evidence>
<dbReference type="InterPro" id="IPR005475">
    <property type="entry name" value="Transketolase-like_Pyr-bd"/>
</dbReference>
<dbReference type="FunFam" id="3.40.50.920:FF:000001">
    <property type="entry name" value="Pyruvate dehydrogenase E1 beta subunit"/>
    <property type="match status" value="1"/>
</dbReference>
<dbReference type="InterPro" id="IPR027110">
    <property type="entry name" value="PDHB_mito-type"/>
</dbReference>
<evidence type="ECO:0000256" key="5">
    <source>
        <dbReference type="ARBA" id="ARBA00016138"/>
    </source>
</evidence>
<evidence type="ECO:0000256" key="11">
    <source>
        <dbReference type="RuleBase" id="RU364074"/>
    </source>
</evidence>
<feature type="region of interest" description="Disordered" evidence="12">
    <location>
        <begin position="92"/>
        <end position="142"/>
    </location>
</feature>
<dbReference type="SMART" id="SM00861">
    <property type="entry name" value="Transket_pyr"/>
    <property type="match status" value="1"/>
</dbReference>
<dbReference type="InterPro" id="IPR003016">
    <property type="entry name" value="2-oxoA_DH_lipoyl-BS"/>
</dbReference>
<dbReference type="NCBIfam" id="NF008854">
    <property type="entry name" value="PRK11892.1"/>
    <property type="match status" value="1"/>
</dbReference>
<dbReference type="Gene3D" id="2.40.50.100">
    <property type="match status" value="1"/>
</dbReference>
<dbReference type="InterPro" id="IPR033248">
    <property type="entry name" value="Transketolase_C"/>
</dbReference>
<dbReference type="EMBL" id="ANHY01000016">
    <property type="protein sequence ID" value="EKV28375.1"/>
    <property type="molecule type" value="Genomic_DNA"/>
</dbReference>
<dbReference type="PANTHER" id="PTHR11624">
    <property type="entry name" value="DEHYDROGENASE RELATED"/>
    <property type="match status" value="1"/>
</dbReference>
<dbReference type="FunFam" id="2.40.50.100:FF:000010">
    <property type="entry name" value="Acetyltransferase component of pyruvate dehydrogenase complex"/>
    <property type="match status" value="1"/>
</dbReference>
<dbReference type="NCBIfam" id="NF006667">
    <property type="entry name" value="PRK09212.1"/>
    <property type="match status" value="1"/>
</dbReference>
<keyword evidence="7 11" id="KW-0560">Oxidoreductase</keyword>
<evidence type="ECO:0000256" key="6">
    <source>
        <dbReference type="ARBA" id="ARBA00022823"/>
    </source>
</evidence>
<evidence type="ECO:0000256" key="8">
    <source>
        <dbReference type="ARBA" id="ARBA00023052"/>
    </source>
</evidence>
<dbReference type="CDD" id="cd06849">
    <property type="entry name" value="lipoyl_domain"/>
    <property type="match status" value="1"/>
</dbReference>
<dbReference type="SUPFAM" id="SSF52518">
    <property type="entry name" value="Thiamin diphosphate-binding fold (THDP-binding)"/>
    <property type="match status" value="1"/>
</dbReference>
<evidence type="ECO:0000256" key="4">
    <source>
        <dbReference type="ARBA" id="ARBA00012281"/>
    </source>
</evidence>
<dbReference type="RefSeq" id="WP_009541605.1">
    <property type="nucleotide sequence ID" value="NZ_ANHY01000016.1"/>
</dbReference>
<feature type="domain" description="Lipoyl-binding" evidence="13">
    <location>
        <begin position="2"/>
        <end position="78"/>
    </location>
</feature>
<evidence type="ECO:0000256" key="3">
    <source>
        <dbReference type="ARBA" id="ARBA00011870"/>
    </source>
</evidence>
<dbReference type="OrthoDB" id="9780894at2"/>
<dbReference type="InterPro" id="IPR029061">
    <property type="entry name" value="THDP-binding"/>
</dbReference>
<dbReference type="SUPFAM" id="SSF52922">
    <property type="entry name" value="TK C-terminal domain-like"/>
    <property type="match status" value="1"/>
</dbReference>
<evidence type="ECO:0000256" key="1">
    <source>
        <dbReference type="ARBA" id="ARBA00001938"/>
    </source>
</evidence>
<organism evidence="14 15">
    <name type="scientific">Caenispirillum salinarum AK4</name>
    <dbReference type="NCBI Taxonomy" id="1238182"/>
    <lineage>
        <taxon>Bacteria</taxon>
        <taxon>Pseudomonadati</taxon>
        <taxon>Pseudomonadota</taxon>
        <taxon>Alphaproteobacteria</taxon>
        <taxon>Rhodospirillales</taxon>
        <taxon>Novispirillaceae</taxon>
        <taxon>Caenispirillum</taxon>
    </lineage>
</organism>
<dbReference type="AlphaFoldDB" id="K9GQW5"/>
<dbReference type="InterPro" id="IPR009014">
    <property type="entry name" value="Transketo_C/PFOR_II"/>
</dbReference>
<dbReference type="eggNOG" id="COG0022">
    <property type="taxonomic scope" value="Bacteria"/>
</dbReference>